<proteinExistence type="predicted"/>
<dbReference type="EC" id="5.3.4.1" evidence="3"/>
<evidence type="ECO:0000313" key="10">
    <source>
        <dbReference type="EMBL" id="CAE4606135.1"/>
    </source>
</evidence>
<evidence type="ECO:0000259" key="9">
    <source>
        <dbReference type="PROSITE" id="PS51352"/>
    </source>
</evidence>
<reference evidence="10" key="1">
    <citation type="submission" date="2021-01" db="EMBL/GenBank/DDBJ databases">
        <authorList>
            <person name="Corre E."/>
            <person name="Pelletier E."/>
            <person name="Niang G."/>
            <person name="Scheremetjew M."/>
            <person name="Finn R."/>
            <person name="Kale V."/>
            <person name="Holt S."/>
            <person name="Cochrane G."/>
            <person name="Meng A."/>
            <person name="Brown T."/>
            <person name="Cohen L."/>
        </authorList>
    </citation>
    <scope>NUCLEOTIDE SEQUENCE</scope>
    <source>
        <strain evidence="10">GSO104</strain>
    </source>
</reference>
<evidence type="ECO:0000256" key="2">
    <source>
        <dbReference type="ARBA" id="ARBA00004319"/>
    </source>
</evidence>
<name>A0A7S4V3X6_9STRA</name>
<keyword evidence="5" id="KW-0413">Isomerase</keyword>
<dbReference type="AlphaFoldDB" id="A0A7S4V3X6"/>
<comment type="subcellular location">
    <subcellularLocation>
        <location evidence="2">Endoplasmic reticulum lumen</location>
    </subcellularLocation>
</comment>
<dbReference type="InterPro" id="IPR013766">
    <property type="entry name" value="Thioredoxin_domain"/>
</dbReference>
<keyword evidence="6" id="KW-0676">Redox-active center</keyword>
<dbReference type="GO" id="GO:0005788">
    <property type="term" value="C:endoplasmic reticulum lumen"/>
    <property type="evidence" value="ECO:0007669"/>
    <property type="project" value="UniProtKB-SubCell"/>
</dbReference>
<accession>A0A7S4V3X6</accession>
<feature type="region of interest" description="Disordered" evidence="7">
    <location>
        <begin position="419"/>
        <end position="443"/>
    </location>
</feature>
<feature type="signal peptide" evidence="8">
    <location>
        <begin position="1"/>
        <end position="24"/>
    </location>
</feature>
<evidence type="ECO:0000256" key="6">
    <source>
        <dbReference type="ARBA" id="ARBA00023284"/>
    </source>
</evidence>
<dbReference type="Pfam" id="PF24541">
    <property type="entry name" value="Thioredox_PDIA6_C"/>
    <property type="match status" value="1"/>
</dbReference>
<evidence type="ECO:0000256" key="8">
    <source>
        <dbReference type="SAM" id="SignalP"/>
    </source>
</evidence>
<dbReference type="PANTHER" id="PTHR45815">
    <property type="entry name" value="PROTEIN DISULFIDE-ISOMERASE A6"/>
    <property type="match status" value="1"/>
</dbReference>
<keyword evidence="8" id="KW-0732">Signal</keyword>
<evidence type="ECO:0000256" key="5">
    <source>
        <dbReference type="ARBA" id="ARBA00023235"/>
    </source>
</evidence>
<keyword evidence="4" id="KW-1015">Disulfide bond</keyword>
<dbReference type="PROSITE" id="PS00194">
    <property type="entry name" value="THIOREDOXIN_1"/>
    <property type="match status" value="1"/>
</dbReference>
<dbReference type="InterPro" id="IPR036249">
    <property type="entry name" value="Thioredoxin-like_sf"/>
</dbReference>
<evidence type="ECO:0000256" key="1">
    <source>
        <dbReference type="ARBA" id="ARBA00001182"/>
    </source>
</evidence>
<sequence length="443" mass="47847">MLGPQFMLYLCIITIALLSSCCVALYEQDEDVHTFANKSEFKSKVLDSDGVWLVQFYAPWCGHCKNLQPTWSHTASMLKGIVNLGAVDAATEGPQMHIAASYAVGGFPTIQIFGADKQNPEEYNGQRNAQSLIQTALDNVVKVVSARVNESIPGSGGGSQSSKDSKVVGLNGSNFQEKVLNNPEVSMVAFIAPWCGHCKALLPEWETASTRLEGKGAFLGTVDATTEQSLAQEYGVEGFPTIKIFPGGANKSHSDARDYHGGRSAQDIVSAALDEVDRTGVPKEIPEITGDGVFKETCEGSNKICVLVGLPHILDSMASGRNKYKETIAAVAKKFRGGGAFEFAWFEGGSQFDLEDTLELTFGFPAVVAVSLDKNAYVVLRGSFNEKSVSRFLTSISTGRQGTVPLRKIPEIADVEPWDGLDGTPIEEEPLEDIMGWDDEDEL</sequence>
<evidence type="ECO:0000256" key="3">
    <source>
        <dbReference type="ARBA" id="ARBA00012723"/>
    </source>
</evidence>
<dbReference type="InterPro" id="IPR017937">
    <property type="entry name" value="Thioredoxin_CS"/>
</dbReference>
<dbReference type="Gene3D" id="3.40.30.10">
    <property type="entry name" value="Glutaredoxin"/>
    <property type="match status" value="3"/>
</dbReference>
<evidence type="ECO:0000256" key="4">
    <source>
        <dbReference type="ARBA" id="ARBA00023157"/>
    </source>
</evidence>
<feature type="domain" description="Thioredoxin" evidence="9">
    <location>
        <begin position="146"/>
        <end position="278"/>
    </location>
</feature>
<gene>
    <name evidence="10" type="ORF">DBRI00130_LOCUS14360</name>
</gene>
<evidence type="ECO:0000256" key="7">
    <source>
        <dbReference type="SAM" id="MobiDB-lite"/>
    </source>
</evidence>
<dbReference type="SUPFAM" id="SSF52833">
    <property type="entry name" value="Thioredoxin-like"/>
    <property type="match status" value="3"/>
</dbReference>
<dbReference type="PANTHER" id="PTHR45815:SF3">
    <property type="entry name" value="PROTEIN DISULFIDE-ISOMERASE A6"/>
    <property type="match status" value="1"/>
</dbReference>
<comment type="catalytic activity">
    <reaction evidence="1">
        <text>Catalyzes the rearrangement of -S-S- bonds in proteins.</text>
        <dbReference type="EC" id="5.3.4.1"/>
    </reaction>
</comment>
<dbReference type="GO" id="GO:0034976">
    <property type="term" value="P:response to endoplasmic reticulum stress"/>
    <property type="evidence" value="ECO:0007669"/>
    <property type="project" value="TreeGrafter"/>
</dbReference>
<feature type="chain" id="PRO_5030532887" description="protein disulfide-isomerase" evidence="8">
    <location>
        <begin position="25"/>
        <end position="443"/>
    </location>
</feature>
<dbReference type="GO" id="GO:0015035">
    <property type="term" value="F:protein-disulfide reductase activity"/>
    <property type="evidence" value="ECO:0007669"/>
    <property type="project" value="TreeGrafter"/>
</dbReference>
<dbReference type="Pfam" id="PF00085">
    <property type="entry name" value="Thioredoxin"/>
    <property type="match status" value="2"/>
</dbReference>
<dbReference type="GO" id="GO:0003756">
    <property type="term" value="F:protein disulfide isomerase activity"/>
    <property type="evidence" value="ECO:0007669"/>
    <property type="project" value="UniProtKB-EC"/>
</dbReference>
<feature type="domain" description="Thioredoxin" evidence="9">
    <location>
        <begin position="21"/>
        <end position="142"/>
    </location>
</feature>
<protein>
    <recommendedName>
        <fullName evidence="3">protein disulfide-isomerase</fullName>
        <ecNumber evidence="3">5.3.4.1</ecNumber>
    </recommendedName>
</protein>
<dbReference type="EMBL" id="HBNS01017971">
    <property type="protein sequence ID" value="CAE4606135.1"/>
    <property type="molecule type" value="Transcribed_RNA"/>
</dbReference>
<dbReference type="InterPro" id="IPR057305">
    <property type="entry name" value="Thioredox_PDIA6_C"/>
</dbReference>
<dbReference type="PROSITE" id="PS51352">
    <property type="entry name" value="THIOREDOXIN_2"/>
    <property type="match status" value="2"/>
</dbReference>
<organism evidence="10">
    <name type="scientific">Ditylum brightwellii</name>
    <dbReference type="NCBI Taxonomy" id="49249"/>
    <lineage>
        <taxon>Eukaryota</taxon>
        <taxon>Sar</taxon>
        <taxon>Stramenopiles</taxon>
        <taxon>Ochrophyta</taxon>
        <taxon>Bacillariophyta</taxon>
        <taxon>Mediophyceae</taxon>
        <taxon>Lithodesmiophycidae</taxon>
        <taxon>Lithodesmiales</taxon>
        <taxon>Lithodesmiaceae</taxon>
        <taxon>Ditylum</taxon>
    </lineage>
</organism>
<dbReference type="PRINTS" id="PR00421">
    <property type="entry name" value="THIOREDOXIN"/>
</dbReference>